<reference evidence="3" key="1">
    <citation type="submission" date="2022-11" db="UniProtKB">
        <authorList>
            <consortium name="WormBaseParasite"/>
        </authorList>
    </citation>
    <scope>IDENTIFICATION</scope>
</reference>
<sequence length="131" mass="14181">MLVDKLGDGGRIEKNLKSGFKACGIAPLDAQPVLVKLKKNAPETDVNTSTISSHLSESVISILKQMRFDSTPAPRQHHTRLMIEPGKSVSENSPEKNQPTTSKRVRIASTSSSSSSESKTTDSSEDERSLT</sequence>
<name>A0A915IP78_ROMCU</name>
<evidence type="ECO:0000313" key="3">
    <source>
        <dbReference type="WBParaSite" id="nRc.2.0.1.t15253-RA"/>
    </source>
</evidence>
<feature type="compositionally biased region" description="Basic and acidic residues" evidence="1">
    <location>
        <begin position="119"/>
        <end position="131"/>
    </location>
</feature>
<proteinExistence type="predicted"/>
<keyword evidence="2" id="KW-1185">Reference proteome</keyword>
<dbReference type="OMA" id="NNTCASH"/>
<evidence type="ECO:0000313" key="2">
    <source>
        <dbReference type="Proteomes" id="UP000887565"/>
    </source>
</evidence>
<feature type="compositionally biased region" description="Low complexity" evidence="1">
    <location>
        <begin position="109"/>
        <end position="118"/>
    </location>
</feature>
<accession>A0A915IP78</accession>
<protein>
    <submittedName>
        <fullName evidence="3">Uncharacterized protein</fullName>
    </submittedName>
</protein>
<dbReference type="Proteomes" id="UP000887565">
    <property type="component" value="Unplaced"/>
</dbReference>
<feature type="compositionally biased region" description="Polar residues" evidence="1">
    <location>
        <begin position="89"/>
        <end position="102"/>
    </location>
</feature>
<feature type="region of interest" description="Disordered" evidence="1">
    <location>
        <begin position="67"/>
        <end position="131"/>
    </location>
</feature>
<organism evidence="2 3">
    <name type="scientific">Romanomermis culicivorax</name>
    <name type="common">Nematode worm</name>
    <dbReference type="NCBI Taxonomy" id="13658"/>
    <lineage>
        <taxon>Eukaryota</taxon>
        <taxon>Metazoa</taxon>
        <taxon>Ecdysozoa</taxon>
        <taxon>Nematoda</taxon>
        <taxon>Enoplea</taxon>
        <taxon>Dorylaimia</taxon>
        <taxon>Mermithida</taxon>
        <taxon>Mermithoidea</taxon>
        <taxon>Mermithidae</taxon>
        <taxon>Romanomermis</taxon>
    </lineage>
</organism>
<evidence type="ECO:0000256" key="1">
    <source>
        <dbReference type="SAM" id="MobiDB-lite"/>
    </source>
</evidence>
<dbReference type="WBParaSite" id="nRc.2.0.1.t15253-RA">
    <property type="protein sequence ID" value="nRc.2.0.1.t15253-RA"/>
    <property type="gene ID" value="nRc.2.0.1.g15253"/>
</dbReference>
<dbReference type="AlphaFoldDB" id="A0A915IP78"/>